<reference evidence="5" key="1">
    <citation type="journal article" date="2019" name="Int. J. Syst. Evol. Microbiol.">
        <title>The Global Catalogue of Microorganisms (GCM) 10K type strain sequencing project: providing services to taxonomists for standard genome sequencing and annotation.</title>
        <authorList>
            <consortium name="The Broad Institute Genomics Platform"/>
            <consortium name="The Broad Institute Genome Sequencing Center for Infectious Disease"/>
            <person name="Wu L."/>
            <person name="Ma J."/>
        </authorList>
    </citation>
    <scope>NUCLEOTIDE SEQUENCE [LARGE SCALE GENOMIC DNA]</scope>
    <source>
        <strain evidence="5">JCM 15900</strain>
    </source>
</reference>
<protein>
    <recommendedName>
        <fullName evidence="6">TRAP-type C4-dicarboxylate transport system, substrate-binding protein</fullName>
    </recommendedName>
</protein>
<name>A0ABP5I6U4_9MICO</name>
<gene>
    <name evidence="4" type="ORF">GCM10009823_11490</name>
</gene>
<dbReference type="PROSITE" id="PS51257">
    <property type="entry name" value="PROKAR_LIPOPROTEIN"/>
    <property type="match status" value="1"/>
</dbReference>
<organism evidence="4 5">
    <name type="scientific">Brevibacterium salitolerans</name>
    <dbReference type="NCBI Taxonomy" id="1403566"/>
    <lineage>
        <taxon>Bacteria</taxon>
        <taxon>Bacillati</taxon>
        <taxon>Actinomycetota</taxon>
        <taxon>Actinomycetes</taxon>
        <taxon>Micrococcales</taxon>
        <taxon>Brevibacteriaceae</taxon>
        <taxon>Brevibacterium</taxon>
    </lineage>
</organism>
<dbReference type="RefSeq" id="WP_344336100.1">
    <property type="nucleotide sequence ID" value="NZ_BAAAPZ010000004.1"/>
</dbReference>
<comment type="similarity">
    <text evidence="1">Belongs to the bacterial solute-binding protein 7 family.</text>
</comment>
<evidence type="ECO:0000256" key="1">
    <source>
        <dbReference type="ARBA" id="ARBA00009023"/>
    </source>
</evidence>
<dbReference type="InterPro" id="IPR038404">
    <property type="entry name" value="TRAP_DctP_sf"/>
</dbReference>
<sequence>MTPQSRPSRRLDHAHAGLRAAALLAVPLLTFAGCSKADRENGGAASAAGEGVPAGASMEEYQEALADVDPIDLTFQVSSATAESTSGQRDAAFAESIEEWSGGAITVEVMYGNSVAPPDDIAGALADGRLDLAHWLTSYHADEMKAFVDVQNSLVSLPSSPLQGEIVSHLVAQEASFDSPEVMAEFEAQGMTVLNPYNTFGATALACTEEKASTSDFADSQIRANAAAQTQQIEALGGSSVSLQLAETYEGLQRNVIQCTFGSPTSITGFGWVETAANVYVPEDSSFVSGPGSIVAGASWEQLPLAAQQLIFDRMVSYNLAELGNSFVSTQALAAGAQEHGGGMHFLDAESSAAVREGNEKILEGVRSSENLDGEQLLEDVGASAERWTEITEELGYVDEGDYLDFAQWYQGSGEVVDTEYLTPLIDRFYEEVLAERRPG</sequence>
<evidence type="ECO:0000313" key="5">
    <source>
        <dbReference type="Proteomes" id="UP001500984"/>
    </source>
</evidence>
<evidence type="ECO:0000313" key="4">
    <source>
        <dbReference type="EMBL" id="GAA2093284.1"/>
    </source>
</evidence>
<keyword evidence="2" id="KW-0813">Transport</keyword>
<dbReference type="Proteomes" id="UP001500984">
    <property type="component" value="Unassembled WGS sequence"/>
</dbReference>
<dbReference type="PANTHER" id="PTHR33376:SF7">
    <property type="entry name" value="C4-DICARBOXYLATE-BINDING PROTEIN DCTB"/>
    <property type="match status" value="1"/>
</dbReference>
<proteinExistence type="inferred from homology"/>
<dbReference type="Gene3D" id="3.40.190.170">
    <property type="entry name" value="Bacterial extracellular solute-binding protein, family 7"/>
    <property type="match status" value="1"/>
</dbReference>
<dbReference type="PANTHER" id="PTHR33376">
    <property type="match status" value="1"/>
</dbReference>
<dbReference type="EMBL" id="BAAAPZ010000004">
    <property type="protein sequence ID" value="GAA2093284.1"/>
    <property type="molecule type" value="Genomic_DNA"/>
</dbReference>
<dbReference type="Pfam" id="PF03480">
    <property type="entry name" value="DctP"/>
    <property type="match status" value="1"/>
</dbReference>
<keyword evidence="5" id="KW-1185">Reference proteome</keyword>
<evidence type="ECO:0000256" key="3">
    <source>
        <dbReference type="ARBA" id="ARBA00022729"/>
    </source>
</evidence>
<dbReference type="InterPro" id="IPR018389">
    <property type="entry name" value="DctP_fam"/>
</dbReference>
<evidence type="ECO:0000256" key="2">
    <source>
        <dbReference type="ARBA" id="ARBA00022448"/>
    </source>
</evidence>
<keyword evidence="3" id="KW-0732">Signal</keyword>
<accession>A0ABP5I6U4</accession>
<evidence type="ECO:0008006" key="6">
    <source>
        <dbReference type="Google" id="ProtNLM"/>
    </source>
</evidence>
<comment type="caution">
    <text evidence="4">The sequence shown here is derived from an EMBL/GenBank/DDBJ whole genome shotgun (WGS) entry which is preliminary data.</text>
</comment>